<feature type="transmembrane region" description="Helical" evidence="1">
    <location>
        <begin position="420"/>
        <end position="439"/>
    </location>
</feature>
<keyword evidence="3" id="KW-1185">Reference proteome</keyword>
<evidence type="ECO:0000256" key="1">
    <source>
        <dbReference type="SAM" id="Phobius"/>
    </source>
</evidence>
<feature type="transmembrane region" description="Helical" evidence="1">
    <location>
        <begin position="397"/>
        <end position="413"/>
    </location>
</feature>
<feature type="transmembrane region" description="Helical" evidence="1">
    <location>
        <begin position="455"/>
        <end position="476"/>
    </location>
</feature>
<feature type="transmembrane region" description="Helical" evidence="1">
    <location>
        <begin position="343"/>
        <end position="363"/>
    </location>
</feature>
<dbReference type="EMBL" id="JAGGKV010000002">
    <property type="protein sequence ID" value="MBP1961789.1"/>
    <property type="molecule type" value="Genomic_DNA"/>
</dbReference>
<dbReference type="RefSeq" id="WP_167054084.1">
    <property type="nucleotide sequence ID" value="NZ_JAAOZR010000006.1"/>
</dbReference>
<feature type="transmembrane region" description="Helical" evidence="1">
    <location>
        <begin position="246"/>
        <end position="263"/>
    </location>
</feature>
<name>A0ABS4HT38_9BACL</name>
<feature type="transmembrane region" description="Helical" evidence="1">
    <location>
        <begin position="275"/>
        <end position="291"/>
    </location>
</feature>
<comment type="caution">
    <text evidence="2">The sequence shown here is derived from an EMBL/GenBank/DDBJ whole genome shotgun (WGS) entry which is preliminary data.</text>
</comment>
<keyword evidence="1" id="KW-0472">Membrane</keyword>
<feature type="transmembrane region" description="Helical" evidence="1">
    <location>
        <begin position="50"/>
        <end position="80"/>
    </location>
</feature>
<keyword evidence="1" id="KW-1133">Transmembrane helix</keyword>
<feature type="transmembrane region" description="Helical" evidence="1">
    <location>
        <begin position="178"/>
        <end position="201"/>
    </location>
</feature>
<reference evidence="2 3" key="1">
    <citation type="submission" date="2021-03" db="EMBL/GenBank/DDBJ databases">
        <title>Genomic Encyclopedia of Type Strains, Phase IV (KMG-IV): sequencing the most valuable type-strain genomes for metagenomic binning, comparative biology and taxonomic classification.</title>
        <authorList>
            <person name="Goeker M."/>
        </authorList>
    </citation>
    <scope>NUCLEOTIDE SEQUENCE [LARGE SCALE GENOMIC DNA]</scope>
    <source>
        <strain evidence="2 3">DSM 24950</strain>
    </source>
</reference>
<feature type="transmembrane region" description="Helical" evidence="1">
    <location>
        <begin position="137"/>
        <end position="158"/>
    </location>
</feature>
<evidence type="ECO:0008006" key="4">
    <source>
        <dbReference type="Google" id="ProtNLM"/>
    </source>
</evidence>
<evidence type="ECO:0000313" key="3">
    <source>
        <dbReference type="Proteomes" id="UP001519344"/>
    </source>
</evidence>
<gene>
    <name evidence="2" type="ORF">J2Z65_000987</name>
</gene>
<sequence length="663" mass="76787">MYAQPWNQIFHLIHFFFAYLLLFVIYPKFLFKTHSTDKLENFTSNFLRAIQLFIVMGYLLVATKLFEFLSITTIMILLVINKFLTEKSKDEQEQAANTWSTRIYDYFEGLFSLRQIGANWGRQRKEIFIKMFKNISILRVLTLVLFLVVLGISGYIRFYDAFTSPAPGMSDGNVTLKFMKFIDARILFPDGFYPAGFYIILDSVFKYADINAIYILKYMGPLNIVLIQVGFYFVVSRFTGNTYSGMAAFIIYGLLGPFFSYSIYVRQAATNSQEFAFVFVLPALYFYSVYLRTGKKYALWTALAGTSTVGFVHLVGFAWLGLGMGIMLVLYLILNWRKQYTRALYVSLAGLGAAVMAIIPYLMSKLFKIEVHSTTGTYLVNRLPEVLSPNLDTVEKLALYSAAIVLLHGIFMRGERLSKLPYLFSSLFTLLTFLIYYYGGPVTRLEVVAARSYDVWVLCIPFIIGMSWHTIFIVLYKVKFKNKIELVLSIAAVIVSLVYVPVKPIIPYKMEADEAVEQYLNISSEFKQYLIISPRVQEYALVLGSGNHMYLDKNDPHLLGVYDPQKAPLTRYGETKHDLVASDIFIYYEKNIYKQDTNDTSSEKQNYDDYEEQYPRLKEWIQAYKEAHANDNSFSIYFENENFIVYHLHRDDERKDIIDKIWS</sequence>
<feature type="transmembrane region" description="Helical" evidence="1">
    <location>
        <begin position="12"/>
        <end position="30"/>
    </location>
</feature>
<feature type="transmembrane region" description="Helical" evidence="1">
    <location>
        <begin position="311"/>
        <end position="334"/>
    </location>
</feature>
<feature type="transmembrane region" description="Helical" evidence="1">
    <location>
        <begin position="483"/>
        <end position="502"/>
    </location>
</feature>
<keyword evidence="1" id="KW-0812">Transmembrane</keyword>
<dbReference type="Proteomes" id="UP001519344">
    <property type="component" value="Unassembled WGS sequence"/>
</dbReference>
<evidence type="ECO:0000313" key="2">
    <source>
        <dbReference type="EMBL" id="MBP1961789.1"/>
    </source>
</evidence>
<protein>
    <recommendedName>
        <fullName evidence="4">Glycosyltransferase RgtA/B/C/D-like domain-containing protein</fullName>
    </recommendedName>
</protein>
<organism evidence="2 3">
    <name type="scientific">Paenibacillus aceris</name>
    <dbReference type="NCBI Taxonomy" id="869555"/>
    <lineage>
        <taxon>Bacteria</taxon>
        <taxon>Bacillati</taxon>
        <taxon>Bacillota</taxon>
        <taxon>Bacilli</taxon>
        <taxon>Bacillales</taxon>
        <taxon>Paenibacillaceae</taxon>
        <taxon>Paenibacillus</taxon>
    </lineage>
</organism>
<feature type="transmembrane region" description="Helical" evidence="1">
    <location>
        <begin position="213"/>
        <end position="234"/>
    </location>
</feature>
<accession>A0ABS4HT38</accession>
<proteinExistence type="predicted"/>